<feature type="non-terminal residue" evidence="2">
    <location>
        <position position="69"/>
    </location>
</feature>
<protein>
    <submittedName>
        <fullName evidence="2">Uncharacterized protein</fullName>
    </submittedName>
</protein>
<accession>A0ABP0M2C1</accession>
<sequence length="69" mass="7612">SSVEYSDDQWDHWEGGAEASESDGGAWRSWRDDDQGSERQVDASGEDEGQGRLPSGKVTSVHERADKDD</sequence>
<name>A0ABP0M2C1_9DINO</name>
<comment type="caution">
    <text evidence="2">The sequence shown here is derived from an EMBL/GenBank/DDBJ whole genome shotgun (WGS) entry which is preliminary data.</text>
</comment>
<evidence type="ECO:0000313" key="3">
    <source>
        <dbReference type="Proteomes" id="UP001642484"/>
    </source>
</evidence>
<reference evidence="2 3" key="1">
    <citation type="submission" date="2024-02" db="EMBL/GenBank/DDBJ databases">
        <authorList>
            <person name="Chen Y."/>
            <person name="Shah S."/>
            <person name="Dougan E. K."/>
            <person name="Thang M."/>
            <person name="Chan C."/>
        </authorList>
    </citation>
    <scope>NUCLEOTIDE SEQUENCE [LARGE SCALE GENOMIC DNA]</scope>
</reference>
<feature type="region of interest" description="Disordered" evidence="1">
    <location>
        <begin position="1"/>
        <end position="69"/>
    </location>
</feature>
<feature type="non-terminal residue" evidence="2">
    <location>
        <position position="1"/>
    </location>
</feature>
<organism evidence="2 3">
    <name type="scientific">Durusdinium trenchii</name>
    <dbReference type="NCBI Taxonomy" id="1381693"/>
    <lineage>
        <taxon>Eukaryota</taxon>
        <taxon>Sar</taxon>
        <taxon>Alveolata</taxon>
        <taxon>Dinophyceae</taxon>
        <taxon>Suessiales</taxon>
        <taxon>Symbiodiniaceae</taxon>
        <taxon>Durusdinium</taxon>
    </lineage>
</organism>
<feature type="compositionally biased region" description="Basic and acidic residues" evidence="1">
    <location>
        <begin position="29"/>
        <end position="41"/>
    </location>
</feature>
<keyword evidence="3" id="KW-1185">Reference proteome</keyword>
<proteinExistence type="predicted"/>
<feature type="compositionally biased region" description="Basic and acidic residues" evidence="1">
    <location>
        <begin position="60"/>
        <end position="69"/>
    </location>
</feature>
<gene>
    <name evidence="2" type="ORF">CCMP2556_LOCUS23355</name>
</gene>
<dbReference type="EMBL" id="CAXAMN010014792">
    <property type="protein sequence ID" value="CAK9044349.1"/>
    <property type="molecule type" value="Genomic_DNA"/>
</dbReference>
<dbReference type="Proteomes" id="UP001642484">
    <property type="component" value="Unassembled WGS sequence"/>
</dbReference>
<evidence type="ECO:0000256" key="1">
    <source>
        <dbReference type="SAM" id="MobiDB-lite"/>
    </source>
</evidence>
<feature type="compositionally biased region" description="Low complexity" evidence="1">
    <location>
        <begin position="16"/>
        <end position="26"/>
    </location>
</feature>
<evidence type="ECO:0000313" key="2">
    <source>
        <dbReference type="EMBL" id="CAK9044349.1"/>
    </source>
</evidence>